<feature type="region of interest" description="Disordered" evidence="1">
    <location>
        <begin position="284"/>
        <end position="350"/>
    </location>
</feature>
<dbReference type="PANTHER" id="PTHR36143">
    <property type="entry name" value="OS08G0177500 PROTEIN"/>
    <property type="match status" value="1"/>
</dbReference>
<evidence type="ECO:0000256" key="1">
    <source>
        <dbReference type="SAM" id="MobiDB-lite"/>
    </source>
</evidence>
<dbReference type="Proteomes" id="UP000030748">
    <property type="component" value="Unassembled WGS sequence"/>
</dbReference>
<dbReference type="AlphaFoldDB" id="A0A022QAD2"/>
<evidence type="ECO:0000256" key="2">
    <source>
        <dbReference type="SAM" id="Phobius"/>
    </source>
</evidence>
<dbReference type="eggNOG" id="ENOG502RXMM">
    <property type="taxonomic scope" value="Eukaryota"/>
</dbReference>
<feature type="compositionally biased region" description="Polar residues" evidence="1">
    <location>
        <begin position="287"/>
        <end position="302"/>
    </location>
</feature>
<accession>A0A022QAD2</accession>
<dbReference type="OrthoDB" id="656845at2759"/>
<name>A0A022QAD2_ERYGU</name>
<sequence length="350" mass="40232">MGGIMKGGGGHMHSSSSSRRWNVYISIAVLVTVVFGCGVMGIHRIRGKRNILNLLIKEKDDQILSLHLLLQKEREQMQEVIKEREEMKMKVYNLGGQKVELKSKLSEMQSTISSLKDELLTIETAFQEKQNETNDQNHRIETLTETLQNKENEIEDMKQRLQLKSASNHSENGTSKNSEETRGENGRANIVERDEDSEARAKLQAQENPHGENLRVSGKRRSYLRRTNGKRLRVIAKQIPGKRNNKVEERKPIIQLNESVVKDQRLRIDDSIEQGKTKVELRDYIEENNSTKPVARTNSSTALEKAKNENYGKRDNNSSQGEKEVSEKIRDIQMESFEDSDEDRDEPDQF</sequence>
<evidence type="ECO:0000313" key="4">
    <source>
        <dbReference type="Proteomes" id="UP000030748"/>
    </source>
</evidence>
<feature type="transmembrane region" description="Helical" evidence="2">
    <location>
        <begin position="21"/>
        <end position="42"/>
    </location>
</feature>
<reference evidence="3 4" key="1">
    <citation type="journal article" date="2013" name="Proc. Natl. Acad. Sci. U.S.A.">
        <title>Fine-scale variation in meiotic recombination in Mimulus inferred from population shotgun sequencing.</title>
        <authorList>
            <person name="Hellsten U."/>
            <person name="Wright K.M."/>
            <person name="Jenkins J."/>
            <person name="Shu S."/>
            <person name="Yuan Y."/>
            <person name="Wessler S.R."/>
            <person name="Schmutz J."/>
            <person name="Willis J.H."/>
            <person name="Rokhsar D.S."/>
        </authorList>
    </citation>
    <scope>NUCLEOTIDE SEQUENCE [LARGE SCALE GENOMIC DNA]</scope>
    <source>
        <strain evidence="4">cv. DUN x IM62</strain>
    </source>
</reference>
<proteinExistence type="predicted"/>
<keyword evidence="4" id="KW-1185">Reference proteome</keyword>
<dbReference type="STRING" id="4155.A0A022QAD2"/>
<feature type="compositionally biased region" description="Polar residues" evidence="1">
    <location>
        <begin position="164"/>
        <end position="176"/>
    </location>
</feature>
<keyword evidence="2" id="KW-1133">Transmembrane helix</keyword>
<feature type="region of interest" description="Disordered" evidence="1">
    <location>
        <begin position="164"/>
        <end position="221"/>
    </location>
</feature>
<feature type="compositionally biased region" description="Basic and acidic residues" evidence="1">
    <location>
        <begin position="304"/>
        <end position="333"/>
    </location>
</feature>
<dbReference type="PANTHER" id="PTHR36143:SF4">
    <property type="entry name" value="OS08G0177500 PROTEIN"/>
    <property type="match status" value="1"/>
</dbReference>
<dbReference type="KEGG" id="egt:105972061"/>
<dbReference type="PhylomeDB" id="A0A022QAD2"/>
<organism evidence="3 4">
    <name type="scientific">Erythranthe guttata</name>
    <name type="common">Yellow monkey flower</name>
    <name type="synonym">Mimulus guttatus</name>
    <dbReference type="NCBI Taxonomy" id="4155"/>
    <lineage>
        <taxon>Eukaryota</taxon>
        <taxon>Viridiplantae</taxon>
        <taxon>Streptophyta</taxon>
        <taxon>Embryophyta</taxon>
        <taxon>Tracheophyta</taxon>
        <taxon>Spermatophyta</taxon>
        <taxon>Magnoliopsida</taxon>
        <taxon>eudicotyledons</taxon>
        <taxon>Gunneridae</taxon>
        <taxon>Pentapetalae</taxon>
        <taxon>asterids</taxon>
        <taxon>lamiids</taxon>
        <taxon>Lamiales</taxon>
        <taxon>Phrymaceae</taxon>
        <taxon>Erythranthe</taxon>
    </lineage>
</organism>
<evidence type="ECO:0000313" key="3">
    <source>
        <dbReference type="EMBL" id="EYU24911.1"/>
    </source>
</evidence>
<feature type="compositionally biased region" description="Acidic residues" evidence="1">
    <location>
        <begin position="336"/>
        <end position="350"/>
    </location>
</feature>
<keyword evidence="2" id="KW-0812">Transmembrane</keyword>
<gene>
    <name evidence="3" type="ORF">MIMGU_mgv1a009181mg</name>
</gene>
<protein>
    <submittedName>
        <fullName evidence="3">Uncharacterized protein</fullName>
    </submittedName>
</protein>
<dbReference type="EMBL" id="KI632106">
    <property type="protein sequence ID" value="EYU24911.1"/>
    <property type="molecule type" value="Genomic_DNA"/>
</dbReference>
<keyword evidence="2" id="KW-0472">Membrane</keyword>